<keyword evidence="5" id="KW-0804">Transcription</keyword>
<comment type="caution">
    <text evidence="9">The sequence shown here is derived from an EMBL/GenBank/DDBJ whole genome shotgun (WGS) entry which is preliminary data.</text>
</comment>
<dbReference type="AlphaFoldDB" id="A0A9P8Q0M5"/>
<sequence length="574" mass="67693">MSNINDIIDSDNERKIRSKISRACDECRRKKIKCDSNINKPCTNCFKNNDICQFQRIQLKRGPSKGYRSRSNSSNSNHQVQSQVQSQVPPQVQPQVQPPQPQITLPPINQINNNRNSLNQNQLFWKAPSSFNFRRNSNDSIDSLNSNVISDSEESSSSLSLSPRTSFDYSHQRQQHQHHHNYNLLDIYYNSIHLNFPLLLPKQNLLDLINNLDHNKFNGIEFFFNSLELLIKFNDKIMDFQSIQTINQLFWQIFQIFQINLNNDDLLKNLNYQYFLISSMIILNYLNLLSNNEFNSINLQLTNIVINKLKVEGYNFIIISILNSIQSISNNELINYNILQLNLKDLNSIELKFGSILNNFNQFKLKLKLETNFEIEMIRSKFFKEIYQYLIQLPQIENDENNNIYGKFQQLIIIKYKILNIIHEILIDNNNNSKKDYLNNCQLKIYECLNIQLIQLKSIIPINQNITIFNNLLINELNLAIKFQQIFLNVFKINSDLTFIMKISNNFNDLINLINQLPQSNNNNNKSLNQLDEFFVKLNHNDNLNYDLILKEFLKLLNNIEIILIEKDFKYGWL</sequence>
<feature type="compositionally biased region" description="Low complexity" evidence="7">
    <location>
        <begin position="153"/>
        <end position="162"/>
    </location>
</feature>
<dbReference type="InterPro" id="IPR001138">
    <property type="entry name" value="Zn2Cys6_DnaBD"/>
</dbReference>
<evidence type="ECO:0000256" key="6">
    <source>
        <dbReference type="ARBA" id="ARBA00023242"/>
    </source>
</evidence>
<gene>
    <name evidence="9" type="ORF">WICMUC_000021</name>
</gene>
<feature type="domain" description="Zn(2)-C6 fungal-type" evidence="8">
    <location>
        <begin position="23"/>
        <end position="54"/>
    </location>
</feature>
<dbReference type="PROSITE" id="PS00463">
    <property type="entry name" value="ZN2_CY6_FUNGAL_1"/>
    <property type="match status" value="1"/>
</dbReference>
<keyword evidence="1" id="KW-0479">Metal-binding</keyword>
<name>A0A9P8Q0M5_9ASCO</name>
<keyword evidence="6" id="KW-0539">Nucleus</keyword>
<keyword evidence="10" id="KW-1185">Reference proteome</keyword>
<feature type="region of interest" description="Disordered" evidence="7">
    <location>
        <begin position="153"/>
        <end position="173"/>
    </location>
</feature>
<proteinExistence type="predicted"/>
<evidence type="ECO:0000313" key="9">
    <source>
        <dbReference type="EMBL" id="KAH3681040.1"/>
    </source>
</evidence>
<evidence type="ECO:0000259" key="8">
    <source>
        <dbReference type="PROSITE" id="PS50048"/>
    </source>
</evidence>
<accession>A0A9P8Q0M5</accession>
<evidence type="ECO:0000256" key="7">
    <source>
        <dbReference type="SAM" id="MobiDB-lite"/>
    </source>
</evidence>
<reference evidence="9" key="1">
    <citation type="journal article" date="2021" name="Open Biol.">
        <title>Shared evolutionary footprints suggest mitochondrial oxidative damage underlies multiple complex I losses in fungi.</title>
        <authorList>
            <person name="Schikora-Tamarit M.A."/>
            <person name="Marcet-Houben M."/>
            <person name="Nosek J."/>
            <person name="Gabaldon T."/>
        </authorList>
    </citation>
    <scope>NUCLEOTIDE SEQUENCE</scope>
    <source>
        <strain evidence="9">CBS6341</strain>
    </source>
</reference>
<evidence type="ECO:0000256" key="3">
    <source>
        <dbReference type="ARBA" id="ARBA00023015"/>
    </source>
</evidence>
<dbReference type="OrthoDB" id="5426978at2759"/>
<evidence type="ECO:0000256" key="2">
    <source>
        <dbReference type="ARBA" id="ARBA00022833"/>
    </source>
</evidence>
<dbReference type="GO" id="GO:0003677">
    <property type="term" value="F:DNA binding"/>
    <property type="evidence" value="ECO:0007669"/>
    <property type="project" value="UniProtKB-KW"/>
</dbReference>
<dbReference type="SUPFAM" id="SSF57701">
    <property type="entry name" value="Zn2/Cys6 DNA-binding domain"/>
    <property type="match status" value="1"/>
</dbReference>
<dbReference type="PROSITE" id="PS50048">
    <property type="entry name" value="ZN2_CY6_FUNGAL_2"/>
    <property type="match status" value="1"/>
</dbReference>
<keyword evidence="3" id="KW-0805">Transcription regulation</keyword>
<dbReference type="Pfam" id="PF00172">
    <property type="entry name" value="Zn_clus"/>
    <property type="match status" value="1"/>
</dbReference>
<feature type="compositionally biased region" description="Low complexity" evidence="7">
    <location>
        <begin position="71"/>
        <end position="95"/>
    </location>
</feature>
<dbReference type="InterPro" id="IPR036864">
    <property type="entry name" value="Zn2-C6_fun-type_DNA-bd_sf"/>
</dbReference>
<keyword evidence="2" id="KW-0862">Zinc</keyword>
<dbReference type="PANTHER" id="PTHR31668">
    <property type="entry name" value="GLUCOSE TRANSPORT TRANSCRIPTION REGULATOR RGT1-RELATED-RELATED"/>
    <property type="match status" value="1"/>
</dbReference>
<dbReference type="GO" id="GO:0008270">
    <property type="term" value="F:zinc ion binding"/>
    <property type="evidence" value="ECO:0007669"/>
    <property type="project" value="InterPro"/>
</dbReference>
<feature type="compositionally biased region" description="Low complexity" evidence="7">
    <location>
        <begin position="102"/>
        <end position="113"/>
    </location>
</feature>
<dbReference type="Gene3D" id="4.10.240.10">
    <property type="entry name" value="Zn(2)-C6 fungal-type DNA-binding domain"/>
    <property type="match status" value="1"/>
</dbReference>
<evidence type="ECO:0000256" key="1">
    <source>
        <dbReference type="ARBA" id="ARBA00022723"/>
    </source>
</evidence>
<dbReference type="GO" id="GO:0000981">
    <property type="term" value="F:DNA-binding transcription factor activity, RNA polymerase II-specific"/>
    <property type="evidence" value="ECO:0007669"/>
    <property type="project" value="InterPro"/>
</dbReference>
<dbReference type="InterPro" id="IPR050797">
    <property type="entry name" value="Carb_Metab_Trans_Reg"/>
</dbReference>
<feature type="region of interest" description="Disordered" evidence="7">
    <location>
        <begin position="62"/>
        <end position="113"/>
    </location>
</feature>
<dbReference type="SMART" id="SM00066">
    <property type="entry name" value="GAL4"/>
    <property type="match status" value="1"/>
</dbReference>
<keyword evidence="4" id="KW-0238">DNA-binding</keyword>
<dbReference type="CDD" id="cd00067">
    <property type="entry name" value="GAL4"/>
    <property type="match status" value="1"/>
</dbReference>
<evidence type="ECO:0000256" key="5">
    <source>
        <dbReference type="ARBA" id="ARBA00023163"/>
    </source>
</evidence>
<dbReference type="PANTHER" id="PTHR31668:SF26">
    <property type="entry name" value="GLUCOSE TRANSPORT TRANSCRIPTION REGULATOR RGT1-RELATED"/>
    <property type="match status" value="1"/>
</dbReference>
<evidence type="ECO:0000313" key="10">
    <source>
        <dbReference type="Proteomes" id="UP000769528"/>
    </source>
</evidence>
<protein>
    <recommendedName>
        <fullName evidence="8">Zn(2)-C6 fungal-type domain-containing protein</fullName>
    </recommendedName>
</protein>
<reference evidence="9" key="2">
    <citation type="submission" date="2021-01" db="EMBL/GenBank/DDBJ databases">
        <authorList>
            <person name="Schikora-Tamarit M.A."/>
        </authorList>
    </citation>
    <scope>NUCLEOTIDE SEQUENCE</scope>
    <source>
        <strain evidence="9">CBS6341</strain>
    </source>
</reference>
<organism evidence="9 10">
    <name type="scientific">Wickerhamomyces mucosus</name>
    <dbReference type="NCBI Taxonomy" id="1378264"/>
    <lineage>
        <taxon>Eukaryota</taxon>
        <taxon>Fungi</taxon>
        <taxon>Dikarya</taxon>
        <taxon>Ascomycota</taxon>
        <taxon>Saccharomycotina</taxon>
        <taxon>Saccharomycetes</taxon>
        <taxon>Phaffomycetales</taxon>
        <taxon>Wickerhamomycetaceae</taxon>
        <taxon>Wickerhamomyces</taxon>
    </lineage>
</organism>
<dbReference type="Proteomes" id="UP000769528">
    <property type="component" value="Unassembled WGS sequence"/>
</dbReference>
<evidence type="ECO:0000256" key="4">
    <source>
        <dbReference type="ARBA" id="ARBA00023125"/>
    </source>
</evidence>
<dbReference type="EMBL" id="JAEUBF010000002">
    <property type="protein sequence ID" value="KAH3681040.1"/>
    <property type="molecule type" value="Genomic_DNA"/>
</dbReference>